<accession>A0A9W6RYF2</accession>
<dbReference type="RefSeq" id="WP_285568426.1">
    <property type="nucleotide sequence ID" value="NZ_BSTK01000002.1"/>
</dbReference>
<dbReference type="AlphaFoldDB" id="A0A9W6RYF2"/>
<keyword evidence="2" id="KW-0449">Lipoprotein</keyword>
<dbReference type="Proteomes" id="UP001165074">
    <property type="component" value="Unassembled WGS sequence"/>
</dbReference>
<dbReference type="InterPro" id="IPR025164">
    <property type="entry name" value="Toastrack_DUF4097"/>
</dbReference>
<feature type="domain" description="DUF4097" evidence="1">
    <location>
        <begin position="110"/>
        <end position="236"/>
    </location>
</feature>
<evidence type="ECO:0000313" key="2">
    <source>
        <dbReference type="EMBL" id="GLY83804.1"/>
    </source>
</evidence>
<sequence>MNSRSVAVVALTALTASGCGVGVHFADYRHTTTVNDTHVTGVTSVRVDANRGHVVVTRGAGDGVTVHRVVHYQNGAPHPGQQVTDGTLTFTAGCSRCRIDYDLVVPASVSVSAHTDSGRVNVNGVKTVDAKSDSGSVTVRHVTGDVSARSDSGEVTLQDVGGAVQASTDSGAIRATELRSTDATASSDSGSIDLTFASAPKNVRMTDDSGALRLAVPGGPYSVDAHTDSGGRHVGVPTAPVAPARLSLRTDSGSVNVVPAG</sequence>
<evidence type="ECO:0000313" key="3">
    <source>
        <dbReference type="Proteomes" id="UP001165074"/>
    </source>
</evidence>
<dbReference type="PROSITE" id="PS51257">
    <property type="entry name" value="PROKAR_LIPOPROTEIN"/>
    <property type="match status" value="1"/>
</dbReference>
<dbReference type="EMBL" id="BSTK01000002">
    <property type="protein sequence ID" value="GLY83804.1"/>
    <property type="molecule type" value="Genomic_DNA"/>
</dbReference>
<keyword evidence="3" id="KW-1185">Reference proteome</keyword>
<protein>
    <submittedName>
        <fullName evidence="2">Lipoprotein</fullName>
    </submittedName>
</protein>
<name>A0A9W6RYF2_9ACTN</name>
<comment type="caution">
    <text evidence="2">The sequence shown here is derived from an EMBL/GenBank/DDBJ whole genome shotgun (WGS) entry which is preliminary data.</text>
</comment>
<proteinExistence type="predicted"/>
<reference evidence="2" key="1">
    <citation type="submission" date="2023-03" db="EMBL/GenBank/DDBJ databases">
        <title>Actinoallomurus iriomotensis NBRC 103684.</title>
        <authorList>
            <person name="Ichikawa N."/>
            <person name="Sato H."/>
            <person name="Tonouchi N."/>
        </authorList>
    </citation>
    <scope>NUCLEOTIDE SEQUENCE</scope>
    <source>
        <strain evidence="2">NBRC 103684</strain>
    </source>
</reference>
<organism evidence="2 3">
    <name type="scientific">Actinoallomurus iriomotensis</name>
    <dbReference type="NCBI Taxonomy" id="478107"/>
    <lineage>
        <taxon>Bacteria</taxon>
        <taxon>Bacillati</taxon>
        <taxon>Actinomycetota</taxon>
        <taxon>Actinomycetes</taxon>
        <taxon>Streptosporangiales</taxon>
        <taxon>Thermomonosporaceae</taxon>
        <taxon>Actinoallomurus</taxon>
    </lineage>
</organism>
<dbReference type="Pfam" id="PF13349">
    <property type="entry name" value="DUF4097"/>
    <property type="match status" value="1"/>
</dbReference>
<gene>
    <name evidence="2" type="ORF">Airi02_017330</name>
</gene>
<evidence type="ECO:0000259" key="1">
    <source>
        <dbReference type="Pfam" id="PF13349"/>
    </source>
</evidence>